<reference evidence="2" key="1">
    <citation type="submission" date="2024-07" db="EMBL/GenBank/DDBJ databases">
        <title>Two chromosome-level genome assemblies of Korean endemic species Abeliophyllum distichum and Forsythia ovata (Oleaceae).</title>
        <authorList>
            <person name="Jang H."/>
        </authorList>
    </citation>
    <scope>NUCLEOTIDE SEQUENCE [LARGE SCALE GENOMIC DNA]</scope>
</reference>
<keyword evidence="2" id="KW-1185">Reference proteome</keyword>
<dbReference type="Proteomes" id="UP001604277">
    <property type="component" value="Unassembled WGS sequence"/>
</dbReference>
<organism evidence="1 2">
    <name type="scientific">Forsythia ovata</name>
    <dbReference type="NCBI Taxonomy" id="205694"/>
    <lineage>
        <taxon>Eukaryota</taxon>
        <taxon>Viridiplantae</taxon>
        <taxon>Streptophyta</taxon>
        <taxon>Embryophyta</taxon>
        <taxon>Tracheophyta</taxon>
        <taxon>Spermatophyta</taxon>
        <taxon>Magnoliopsida</taxon>
        <taxon>eudicotyledons</taxon>
        <taxon>Gunneridae</taxon>
        <taxon>Pentapetalae</taxon>
        <taxon>asterids</taxon>
        <taxon>lamiids</taxon>
        <taxon>Lamiales</taxon>
        <taxon>Oleaceae</taxon>
        <taxon>Forsythieae</taxon>
        <taxon>Forsythia</taxon>
    </lineage>
</organism>
<evidence type="ECO:0000313" key="2">
    <source>
        <dbReference type="Proteomes" id="UP001604277"/>
    </source>
</evidence>
<sequence length="125" mass="14098">MKDKKIRKLVLGSSMIEVDGIVHEFSVKGSPEVLMMEAIKSVLMDPIGQSQVVCNFQKLKFQWFMNPHAEYCRTVDRGRGCATWQWYQIFGEKYKAILTGRKQDEVVAHQIPSDLLGLGPGPISG</sequence>
<accession>A0ABD1WKR2</accession>
<evidence type="ECO:0000313" key="1">
    <source>
        <dbReference type="EMBL" id="KAL2550279.1"/>
    </source>
</evidence>
<gene>
    <name evidence="1" type="ORF">Fot_11809</name>
</gene>
<protein>
    <submittedName>
        <fullName evidence="1">Pentatricopeptide repeat-containing protein-like</fullName>
    </submittedName>
</protein>
<comment type="caution">
    <text evidence="1">The sequence shown here is derived from an EMBL/GenBank/DDBJ whole genome shotgun (WGS) entry which is preliminary data.</text>
</comment>
<name>A0ABD1WKR2_9LAMI</name>
<dbReference type="AlphaFoldDB" id="A0ABD1WKR2"/>
<proteinExistence type="predicted"/>
<dbReference type="EMBL" id="JBFOLJ010000003">
    <property type="protein sequence ID" value="KAL2550279.1"/>
    <property type="molecule type" value="Genomic_DNA"/>
</dbReference>